<dbReference type="SUPFAM" id="SSF52047">
    <property type="entry name" value="RNI-like"/>
    <property type="match status" value="1"/>
</dbReference>
<dbReference type="Gene3D" id="3.80.10.10">
    <property type="entry name" value="Ribonuclease Inhibitor"/>
    <property type="match status" value="1"/>
</dbReference>
<name>A0A9P6EHH4_9AGAR</name>
<dbReference type="Pfam" id="PF12937">
    <property type="entry name" value="F-box-like"/>
    <property type="match status" value="1"/>
</dbReference>
<dbReference type="CDD" id="cd09917">
    <property type="entry name" value="F-box_SF"/>
    <property type="match status" value="1"/>
</dbReference>
<evidence type="ECO:0000313" key="2">
    <source>
        <dbReference type="EMBL" id="KAF9528988.1"/>
    </source>
</evidence>
<gene>
    <name evidence="2" type="ORF">CPB83DRAFT_835452</name>
</gene>
<dbReference type="Proteomes" id="UP000807306">
    <property type="component" value="Unassembled WGS sequence"/>
</dbReference>
<proteinExistence type="predicted"/>
<accession>A0A9P6EHH4</accession>
<reference evidence="2" key="1">
    <citation type="submission" date="2020-11" db="EMBL/GenBank/DDBJ databases">
        <authorList>
            <consortium name="DOE Joint Genome Institute"/>
            <person name="Ahrendt S."/>
            <person name="Riley R."/>
            <person name="Andreopoulos W."/>
            <person name="Labutti K."/>
            <person name="Pangilinan J."/>
            <person name="Ruiz-Duenas F.J."/>
            <person name="Barrasa J.M."/>
            <person name="Sanchez-Garcia M."/>
            <person name="Camarero S."/>
            <person name="Miyauchi S."/>
            <person name="Serrano A."/>
            <person name="Linde D."/>
            <person name="Babiker R."/>
            <person name="Drula E."/>
            <person name="Ayuso-Fernandez I."/>
            <person name="Pacheco R."/>
            <person name="Padilla G."/>
            <person name="Ferreira P."/>
            <person name="Barriuso J."/>
            <person name="Kellner H."/>
            <person name="Castanera R."/>
            <person name="Alfaro M."/>
            <person name="Ramirez L."/>
            <person name="Pisabarro A.G."/>
            <person name="Kuo A."/>
            <person name="Tritt A."/>
            <person name="Lipzen A."/>
            <person name="He G."/>
            <person name="Yan M."/>
            <person name="Ng V."/>
            <person name="Cullen D."/>
            <person name="Martin F."/>
            <person name="Rosso M.-N."/>
            <person name="Henrissat B."/>
            <person name="Hibbett D."/>
            <person name="Martinez A.T."/>
            <person name="Grigoriev I.V."/>
        </authorList>
    </citation>
    <scope>NUCLEOTIDE SEQUENCE</scope>
    <source>
        <strain evidence="2">CBS 506.95</strain>
    </source>
</reference>
<dbReference type="SUPFAM" id="SSF81383">
    <property type="entry name" value="F-box domain"/>
    <property type="match status" value="1"/>
</dbReference>
<dbReference type="OrthoDB" id="2864564at2759"/>
<evidence type="ECO:0000313" key="3">
    <source>
        <dbReference type="Proteomes" id="UP000807306"/>
    </source>
</evidence>
<feature type="domain" description="F-box" evidence="1">
    <location>
        <begin position="28"/>
        <end position="59"/>
    </location>
</feature>
<protein>
    <recommendedName>
        <fullName evidence="1">F-box domain-containing protein</fullName>
    </recommendedName>
</protein>
<keyword evidence="3" id="KW-1185">Reference proteome</keyword>
<sequence length="604" mass="67904">MSTVASIAMVKVEPEGLIEIPVKTHPWPPEIWLLVFPYLKAKDLSSASLTCSMFRYLAQPMLFNVLDVAPFLLSFNTEIPILRPRSYFDRLVQRLECYRLSHIAHGVRHCWISPYSRSAGFPARSQQDDLDPKLVISAVLSMLPHFPNLSQLSWHCVDITAEWWEVLLSLPITKLWLNSSSISLGSSSFLPSVQHLDLDQWPWEGKPTNHPSQHEEHTEGVGRDALRAVIHPDNTESITVPRLATARRLYSVLIEQTYSLRSLQIPLFSIRDPNFVAALEHCPSLQTLCILQPLEGRFKDIKLENLGSSALPALTRYDGPYTHVLQFSRRPLEQVSLWGFDERSALCDLEGLVKTLHKLAQTNTGCSLKSLKVHVVSVTLDLLESFGPFDQIERLAIRSEDAPVKHIPIPHLTRTSALVTTLYEMVLRTRFPQSLRFLELNTKLSSVGMDIVSQERETALFMEAVARRQPSLQRIQVTYGIYWTGLYKAVWGRIRSNSDNNSAPTCSTAATPVMSRAPSFRTGPQDGYSAEESSKDYVLSTIVSSVHPLPFGKLTFTEHRRRILFQSDTLVALAGPSVAGAEGGAGSRKFLSVAWGTIRRIFRL</sequence>
<dbReference type="InterPro" id="IPR001810">
    <property type="entry name" value="F-box_dom"/>
</dbReference>
<dbReference type="AlphaFoldDB" id="A0A9P6EHH4"/>
<comment type="caution">
    <text evidence="2">The sequence shown here is derived from an EMBL/GenBank/DDBJ whole genome shotgun (WGS) entry which is preliminary data.</text>
</comment>
<dbReference type="InterPro" id="IPR036047">
    <property type="entry name" value="F-box-like_dom_sf"/>
</dbReference>
<organism evidence="2 3">
    <name type="scientific">Crepidotus variabilis</name>
    <dbReference type="NCBI Taxonomy" id="179855"/>
    <lineage>
        <taxon>Eukaryota</taxon>
        <taxon>Fungi</taxon>
        <taxon>Dikarya</taxon>
        <taxon>Basidiomycota</taxon>
        <taxon>Agaricomycotina</taxon>
        <taxon>Agaricomycetes</taxon>
        <taxon>Agaricomycetidae</taxon>
        <taxon>Agaricales</taxon>
        <taxon>Agaricineae</taxon>
        <taxon>Crepidotaceae</taxon>
        <taxon>Crepidotus</taxon>
    </lineage>
</organism>
<dbReference type="InterPro" id="IPR032675">
    <property type="entry name" value="LRR_dom_sf"/>
</dbReference>
<dbReference type="EMBL" id="MU157849">
    <property type="protein sequence ID" value="KAF9528988.1"/>
    <property type="molecule type" value="Genomic_DNA"/>
</dbReference>
<evidence type="ECO:0000259" key="1">
    <source>
        <dbReference type="Pfam" id="PF12937"/>
    </source>
</evidence>